<dbReference type="RefSeq" id="WP_020370499.1">
    <property type="nucleotide sequence ID" value="NZ_KE360208.1"/>
</dbReference>
<dbReference type="EMBL" id="ATNB01000159">
    <property type="protein sequence ID" value="EPP34777.1"/>
    <property type="molecule type" value="Genomic_DNA"/>
</dbReference>
<keyword evidence="2" id="KW-1133">Transmembrane helix</keyword>
<dbReference type="HOGENOM" id="CLU_2166492_0_0_0"/>
<keyword evidence="2" id="KW-0472">Membrane</keyword>
<dbReference type="Proteomes" id="UP000016200">
    <property type="component" value="Unassembled WGS sequence"/>
</dbReference>
<feature type="transmembrane region" description="Helical" evidence="2">
    <location>
        <begin position="64"/>
        <end position="95"/>
    </location>
</feature>
<name>S7J451_9CHLA</name>
<evidence type="ECO:0000313" key="4">
    <source>
        <dbReference type="Proteomes" id="UP000016200"/>
    </source>
</evidence>
<keyword evidence="2" id="KW-0812">Transmembrane</keyword>
<evidence type="ECO:0000313" key="3">
    <source>
        <dbReference type="EMBL" id="EPP34777.1"/>
    </source>
</evidence>
<sequence>MRCESGVRLDSQASGSRSEPNIEQVKSMATTCTKIFSGLFGAAAALSLLTGVLSVIFFSSQLGVLLSILVISLVILSTILLVSASISCFLGKFYVDRLDLKSIDRLSKSV</sequence>
<gene>
    <name evidence="3" type="ORF">CP10139811_0511</name>
</gene>
<proteinExistence type="predicted"/>
<accession>S7J451</accession>
<reference evidence="3 4" key="1">
    <citation type="submission" date="2013-04" db="EMBL/GenBank/DDBJ databases">
        <title>Genome sequence of Chlamydia psittaci 10-1398/11.</title>
        <authorList>
            <person name="Huot-Creasy H."/>
            <person name="McCracken C.L."/>
            <person name="Humphries M."/>
            <person name="Sachse K."/>
            <person name="Laroucau K."/>
            <person name="Bavoil P."/>
            <person name="Myers G.S."/>
        </authorList>
    </citation>
    <scope>NUCLEOTIDE SEQUENCE [LARGE SCALE GENOMIC DNA]</scope>
    <source>
        <strain evidence="3 4">10_1398_11</strain>
    </source>
</reference>
<dbReference type="PATRIC" id="fig|1238237.3.peg.628"/>
<feature type="transmembrane region" description="Helical" evidence="2">
    <location>
        <begin position="35"/>
        <end position="58"/>
    </location>
</feature>
<evidence type="ECO:0000256" key="2">
    <source>
        <dbReference type="SAM" id="Phobius"/>
    </source>
</evidence>
<comment type="caution">
    <text evidence="3">The sequence shown here is derived from an EMBL/GenBank/DDBJ whole genome shotgun (WGS) entry which is preliminary data.</text>
</comment>
<feature type="region of interest" description="Disordered" evidence="1">
    <location>
        <begin position="1"/>
        <end position="22"/>
    </location>
</feature>
<feature type="compositionally biased region" description="Polar residues" evidence="1">
    <location>
        <begin position="11"/>
        <end position="21"/>
    </location>
</feature>
<dbReference type="AlphaFoldDB" id="S7J451"/>
<organism evidence="3 4">
    <name type="scientific">Chlamydia ibidis</name>
    <dbReference type="NCBI Taxonomy" id="1405396"/>
    <lineage>
        <taxon>Bacteria</taxon>
        <taxon>Pseudomonadati</taxon>
        <taxon>Chlamydiota</taxon>
        <taxon>Chlamydiia</taxon>
        <taxon>Chlamydiales</taxon>
        <taxon>Chlamydiaceae</taxon>
        <taxon>Chlamydia/Chlamydophila group</taxon>
        <taxon>Chlamydia</taxon>
    </lineage>
</organism>
<protein>
    <submittedName>
        <fullName evidence="3">Uncharacterized protein</fullName>
    </submittedName>
</protein>
<evidence type="ECO:0000256" key="1">
    <source>
        <dbReference type="SAM" id="MobiDB-lite"/>
    </source>
</evidence>